<comment type="similarity">
    <text evidence="6">Belongs to the glycosyl hydrolase 18 family.</text>
</comment>
<keyword evidence="2 5" id="KW-0378">Hydrolase</keyword>
<evidence type="ECO:0000256" key="6">
    <source>
        <dbReference type="RuleBase" id="RU004453"/>
    </source>
</evidence>
<dbReference type="EMBL" id="JH431840">
    <property type="status" value="NOT_ANNOTATED_CDS"/>
    <property type="molecule type" value="Genomic_DNA"/>
</dbReference>
<dbReference type="eggNOG" id="KOG2806">
    <property type="taxonomic scope" value="Eukaryota"/>
</dbReference>
<dbReference type="GO" id="GO:0004568">
    <property type="term" value="F:chitinase activity"/>
    <property type="evidence" value="ECO:0007669"/>
    <property type="project" value="TreeGrafter"/>
</dbReference>
<feature type="domain" description="GH18" evidence="7">
    <location>
        <begin position="67"/>
        <end position="393"/>
    </location>
</feature>
<dbReference type="Gene3D" id="3.10.50.10">
    <property type="match status" value="1"/>
</dbReference>
<dbReference type="HOGENOM" id="CLU_002833_3_1_1"/>
<dbReference type="InterPro" id="IPR001223">
    <property type="entry name" value="Glyco_hydro18_cat"/>
</dbReference>
<dbReference type="InterPro" id="IPR050314">
    <property type="entry name" value="Glycosyl_Hydrlase_18"/>
</dbReference>
<dbReference type="PhylomeDB" id="T1JHM6"/>
<name>T1JHM6_STRMM</name>
<evidence type="ECO:0000256" key="3">
    <source>
        <dbReference type="ARBA" id="ARBA00023157"/>
    </source>
</evidence>
<dbReference type="GO" id="GO:0005576">
    <property type="term" value="C:extracellular region"/>
    <property type="evidence" value="ECO:0007669"/>
    <property type="project" value="TreeGrafter"/>
</dbReference>
<protein>
    <recommendedName>
        <fullName evidence="7">GH18 domain-containing protein</fullName>
    </recommendedName>
</protein>
<dbReference type="InterPro" id="IPR001579">
    <property type="entry name" value="Glyco_hydro_18_chit_AS"/>
</dbReference>
<evidence type="ECO:0000313" key="8">
    <source>
        <dbReference type="EnsemblMetazoa" id="SMAR013357-PA"/>
    </source>
</evidence>
<dbReference type="Gene3D" id="3.20.20.80">
    <property type="entry name" value="Glycosidases"/>
    <property type="match status" value="1"/>
</dbReference>
<dbReference type="FunFam" id="3.10.50.10:FF:000001">
    <property type="entry name" value="Chitinase 3-like 1"/>
    <property type="match status" value="1"/>
</dbReference>
<evidence type="ECO:0000256" key="4">
    <source>
        <dbReference type="ARBA" id="ARBA00023295"/>
    </source>
</evidence>
<dbReference type="PROSITE" id="PS01095">
    <property type="entry name" value="GH18_1"/>
    <property type="match status" value="1"/>
</dbReference>
<dbReference type="InterPro" id="IPR029070">
    <property type="entry name" value="Chitinase_insertion_sf"/>
</dbReference>
<dbReference type="CDD" id="cd02872">
    <property type="entry name" value="GH18_chitolectin_chitotriosidase"/>
    <property type="match status" value="1"/>
</dbReference>
<keyword evidence="3" id="KW-1015">Disulfide bond</keyword>
<dbReference type="AlphaFoldDB" id="T1JHM6"/>
<accession>T1JHM6</accession>
<dbReference type="OMA" id="NPMTYDF"/>
<dbReference type="SUPFAM" id="SSF51445">
    <property type="entry name" value="(Trans)glycosidases"/>
    <property type="match status" value="1"/>
</dbReference>
<evidence type="ECO:0000259" key="7">
    <source>
        <dbReference type="PROSITE" id="PS51910"/>
    </source>
</evidence>
<sequence length="393" mass="44742">MNEIHNVSCVHETQFMTKRFKRRPRITAAPLGRNLCYATGRKNSIIRPTIKSLSANNRSNKSEKSDFKVVCYYTNWSQYRPKTGKFVPEDIDPFLCTHILFAFGWIKKGKLSPFENTDDSKQGKKGLYERIVDLKKKNPQLKVLLAVGGWSFGTEKFKEGSSSRYTRQTFVFSAIDYLRQRNFDGLDLDWEYPKGDDDKKNFVALLKDLREAFEAEAKETKRPRLLLSAAVPAGAETIRGGYDVPSVSSLLDFIDVMTYDFHGKWESTTGHNSPLYAPSSDSTWRKQLSMDFAANMWVRLGAPREKLIIGMGTYGRSFTLANPKRNGVNAPATGGGKAGVYTREAGFLAYYEICEMLKKGATYVWDEEMKSPYAYDGDEWVGFDDERSIMEKM</sequence>
<dbReference type="EnsemblMetazoa" id="SMAR013357-RA">
    <property type="protein sequence ID" value="SMAR013357-PA"/>
    <property type="gene ID" value="SMAR013357"/>
</dbReference>
<dbReference type="Pfam" id="PF00704">
    <property type="entry name" value="Glyco_hydro_18"/>
    <property type="match status" value="1"/>
</dbReference>
<dbReference type="STRING" id="126957.T1JHM6"/>
<reference evidence="9" key="1">
    <citation type="submission" date="2011-05" db="EMBL/GenBank/DDBJ databases">
        <authorList>
            <person name="Richards S.R."/>
            <person name="Qu J."/>
            <person name="Jiang H."/>
            <person name="Jhangiani S.N."/>
            <person name="Agravi P."/>
            <person name="Goodspeed R."/>
            <person name="Gross S."/>
            <person name="Mandapat C."/>
            <person name="Jackson L."/>
            <person name="Mathew T."/>
            <person name="Pu L."/>
            <person name="Thornton R."/>
            <person name="Saada N."/>
            <person name="Wilczek-Boney K.B."/>
            <person name="Lee S."/>
            <person name="Kovar C."/>
            <person name="Wu Y."/>
            <person name="Scherer S.E."/>
            <person name="Worley K.C."/>
            <person name="Muzny D.M."/>
            <person name="Gibbs R."/>
        </authorList>
    </citation>
    <scope>NUCLEOTIDE SEQUENCE</scope>
    <source>
        <strain evidence="9">Brora</strain>
    </source>
</reference>
<dbReference type="InterPro" id="IPR011583">
    <property type="entry name" value="Chitinase_II/V-like_cat"/>
</dbReference>
<dbReference type="SUPFAM" id="SSF54556">
    <property type="entry name" value="Chitinase insertion domain"/>
    <property type="match status" value="1"/>
</dbReference>
<evidence type="ECO:0000256" key="5">
    <source>
        <dbReference type="RuleBase" id="RU000489"/>
    </source>
</evidence>
<keyword evidence="1" id="KW-0732">Signal</keyword>
<evidence type="ECO:0000256" key="1">
    <source>
        <dbReference type="ARBA" id="ARBA00022729"/>
    </source>
</evidence>
<evidence type="ECO:0000313" key="9">
    <source>
        <dbReference type="Proteomes" id="UP000014500"/>
    </source>
</evidence>
<keyword evidence="4 5" id="KW-0326">Glycosidase</keyword>
<dbReference type="FunFam" id="3.20.20.80:FF:000007">
    <property type="entry name" value="Acidic mammalian chitinase"/>
    <property type="match status" value="1"/>
</dbReference>
<reference evidence="8" key="2">
    <citation type="submission" date="2015-02" db="UniProtKB">
        <authorList>
            <consortium name="EnsemblMetazoa"/>
        </authorList>
    </citation>
    <scope>IDENTIFICATION</scope>
</reference>
<dbReference type="SMART" id="SM00636">
    <property type="entry name" value="Glyco_18"/>
    <property type="match status" value="1"/>
</dbReference>
<evidence type="ECO:0000256" key="2">
    <source>
        <dbReference type="ARBA" id="ARBA00022801"/>
    </source>
</evidence>
<keyword evidence="9" id="KW-1185">Reference proteome</keyword>
<dbReference type="GO" id="GO:0005975">
    <property type="term" value="P:carbohydrate metabolic process"/>
    <property type="evidence" value="ECO:0007669"/>
    <property type="project" value="InterPro"/>
</dbReference>
<dbReference type="GO" id="GO:0006032">
    <property type="term" value="P:chitin catabolic process"/>
    <property type="evidence" value="ECO:0007669"/>
    <property type="project" value="TreeGrafter"/>
</dbReference>
<dbReference type="Proteomes" id="UP000014500">
    <property type="component" value="Unassembled WGS sequence"/>
</dbReference>
<dbReference type="InterPro" id="IPR017853">
    <property type="entry name" value="GH"/>
</dbReference>
<dbReference type="GO" id="GO:0008061">
    <property type="term" value="F:chitin binding"/>
    <property type="evidence" value="ECO:0007669"/>
    <property type="project" value="InterPro"/>
</dbReference>
<dbReference type="PANTHER" id="PTHR11177:SF317">
    <property type="entry name" value="CHITINASE 12-RELATED"/>
    <property type="match status" value="1"/>
</dbReference>
<dbReference type="PROSITE" id="PS51910">
    <property type="entry name" value="GH18_2"/>
    <property type="match status" value="1"/>
</dbReference>
<proteinExistence type="inferred from homology"/>
<organism evidence="8 9">
    <name type="scientific">Strigamia maritima</name>
    <name type="common">European centipede</name>
    <name type="synonym">Geophilus maritimus</name>
    <dbReference type="NCBI Taxonomy" id="126957"/>
    <lineage>
        <taxon>Eukaryota</taxon>
        <taxon>Metazoa</taxon>
        <taxon>Ecdysozoa</taxon>
        <taxon>Arthropoda</taxon>
        <taxon>Myriapoda</taxon>
        <taxon>Chilopoda</taxon>
        <taxon>Pleurostigmophora</taxon>
        <taxon>Geophilomorpha</taxon>
        <taxon>Linotaeniidae</taxon>
        <taxon>Strigamia</taxon>
    </lineage>
</organism>
<dbReference type="PANTHER" id="PTHR11177">
    <property type="entry name" value="CHITINASE"/>
    <property type="match status" value="1"/>
</dbReference>